<feature type="region of interest" description="Disordered" evidence="7">
    <location>
        <begin position="208"/>
        <end position="267"/>
    </location>
</feature>
<feature type="compositionally biased region" description="Basic and acidic residues" evidence="7">
    <location>
        <begin position="229"/>
        <end position="242"/>
    </location>
</feature>
<evidence type="ECO:0000256" key="4">
    <source>
        <dbReference type="ARBA" id="ARBA00022759"/>
    </source>
</evidence>
<evidence type="ECO:0000256" key="7">
    <source>
        <dbReference type="SAM" id="MobiDB-lite"/>
    </source>
</evidence>
<sequence length="267" mass="31147">MRKKKKGRRIQAKERVTSKVQTERSSGKTRGLKDKLETLRKFLSKGVNKPSSLFKARNEGINEISHQWSMEAETAFQRWKECMEILPTITAPVKGEILLLHVATSFDEIGAMLFAEKRTVQIPIYFFSKILPEVERSYEESERLILAVVYATRSLRRYFKDHPIRILTDKPVEWAFLKPNRSQRMVKWAIELEEYDIEYGIDGFFEGHTDEPDEVGESNMSSNKRTFKAKGEEKHQVGDLKMRMTSHNQKKGKRLVEPSFESEVEQT</sequence>
<keyword evidence="2" id="KW-0548">Nucleotidyltransferase</keyword>
<dbReference type="PANTHER" id="PTHR48475">
    <property type="entry name" value="RIBONUCLEASE H"/>
    <property type="match status" value="1"/>
</dbReference>
<dbReference type="STRING" id="35608.A0A2U1KNK9"/>
<evidence type="ECO:0000259" key="8">
    <source>
        <dbReference type="Pfam" id="PF17917"/>
    </source>
</evidence>
<evidence type="ECO:0000256" key="6">
    <source>
        <dbReference type="ARBA" id="ARBA00022918"/>
    </source>
</evidence>
<name>A0A2U1KNK9_ARTAN</name>
<evidence type="ECO:0000256" key="5">
    <source>
        <dbReference type="ARBA" id="ARBA00022801"/>
    </source>
</evidence>
<feature type="domain" description="Reverse transcriptase RNase H-like" evidence="8">
    <location>
        <begin position="99"/>
        <end position="195"/>
    </location>
</feature>
<dbReference type="PANTHER" id="PTHR48475:SF2">
    <property type="entry name" value="RIBONUCLEASE H"/>
    <property type="match status" value="1"/>
</dbReference>
<protein>
    <submittedName>
        <fullName evidence="9">Reverse transcriptase domain-containing protein</fullName>
    </submittedName>
</protein>
<dbReference type="SUPFAM" id="SSF56672">
    <property type="entry name" value="DNA/RNA polymerases"/>
    <property type="match status" value="1"/>
</dbReference>
<dbReference type="InterPro" id="IPR043502">
    <property type="entry name" value="DNA/RNA_pol_sf"/>
</dbReference>
<keyword evidence="3" id="KW-0540">Nuclease</keyword>
<keyword evidence="5" id="KW-0378">Hydrolase</keyword>
<evidence type="ECO:0000256" key="2">
    <source>
        <dbReference type="ARBA" id="ARBA00022695"/>
    </source>
</evidence>
<dbReference type="EMBL" id="PKPP01015852">
    <property type="protein sequence ID" value="PWA38243.1"/>
    <property type="molecule type" value="Genomic_DNA"/>
</dbReference>
<feature type="region of interest" description="Disordered" evidence="7">
    <location>
        <begin position="1"/>
        <end position="33"/>
    </location>
</feature>
<dbReference type="Proteomes" id="UP000245207">
    <property type="component" value="Unassembled WGS sequence"/>
</dbReference>
<dbReference type="InterPro" id="IPR041373">
    <property type="entry name" value="RT_RNaseH"/>
</dbReference>
<evidence type="ECO:0000256" key="3">
    <source>
        <dbReference type="ARBA" id="ARBA00022722"/>
    </source>
</evidence>
<dbReference type="GO" id="GO:0003964">
    <property type="term" value="F:RNA-directed DNA polymerase activity"/>
    <property type="evidence" value="ECO:0007669"/>
    <property type="project" value="UniProtKB-KW"/>
</dbReference>
<dbReference type="GO" id="GO:0016787">
    <property type="term" value="F:hydrolase activity"/>
    <property type="evidence" value="ECO:0007669"/>
    <property type="project" value="UniProtKB-KW"/>
</dbReference>
<keyword evidence="10" id="KW-1185">Reference proteome</keyword>
<dbReference type="AlphaFoldDB" id="A0A2U1KNK9"/>
<feature type="compositionally biased region" description="Basic and acidic residues" evidence="7">
    <location>
        <begin position="11"/>
        <end position="33"/>
    </location>
</feature>
<dbReference type="OrthoDB" id="673934at2759"/>
<feature type="compositionally biased region" description="Basic residues" evidence="7">
    <location>
        <begin position="1"/>
        <end position="10"/>
    </location>
</feature>
<dbReference type="GO" id="GO:0004519">
    <property type="term" value="F:endonuclease activity"/>
    <property type="evidence" value="ECO:0007669"/>
    <property type="project" value="UniProtKB-KW"/>
</dbReference>
<comment type="caution">
    <text evidence="9">The sequence shown here is derived from an EMBL/GenBank/DDBJ whole genome shotgun (WGS) entry which is preliminary data.</text>
</comment>
<evidence type="ECO:0000256" key="1">
    <source>
        <dbReference type="ARBA" id="ARBA00022679"/>
    </source>
</evidence>
<evidence type="ECO:0000313" key="9">
    <source>
        <dbReference type="EMBL" id="PWA38243.1"/>
    </source>
</evidence>
<gene>
    <name evidence="9" type="ORF">CTI12_AA583160</name>
</gene>
<proteinExistence type="predicted"/>
<keyword evidence="4" id="KW-0255">Endonuclease</keyword>
<dbReference type="Pfam" id="PF17917">
    <property type="entry name" value="RT_RNaseH"/>
    <property type="match status" value="1"/>
</dbReference>
<keyword evidence="6 9" id="KW-0695">RNA-directed DNA polymerase</keyword>
<accession>A0A2U1KNK9</accession>
<organism evidence="9 10">
    <name type="scientific">Artemisia annua</name>
    <name type="common">Sweet wormwood</name>
    <dbReference type="NCBI Taxonomy" id="35608"/>
    <lineage>
        <taxon>Eukaryota</taxon>
        <taxon>Viridiplantae</taxon>
        <taxon>Streptophyta</taxon>
        <taxon>Embryophyta</taxon>
        <taxon>Tracheophyta</taxon>
        <taxon>Spermatophyta</taxon>
        <taxon>Magnoliopsida</taxon>
        <taxon>eudicotyledons</taxon>
        <taxon>Gunneridae</taxon>
        <taxon>Pentapetalae</taxon>
        <taxon>asterids</taxon>
        <taxon>campanulids</taxon>
        <taxon>Asterales</taxon>
        <taxon>Asteraceae</taxon>
        <taxon>Asteroideae</taxon>
        <taxon>Anthemideae</taxon>
        <taxon>Artemisiinae</taxon>
        <taxon>Artemisia</taxon>
    </lineage>
</organism>
<evidence type="ECO:0000313" key="10">
    <source>
        <dbReference type="Proteomes" id="UP000245207"/>
    </source>
</evidence>
<reference evidence="9 10" key="1">
    <citation type="journal article" date="2018" name="Mol. Plant">
        <title>The genome of Artemisia annua provides insight into the evolution of Asteraceae family and artemisinin biosynthesis.</title>
        <authorList>
            <person name="Shen Q."/>
            <person name="Zhang L."/>
            <person name="Liao Z."/>
            <person name="Wang S."/>
            <person name="Yan T."/>
            <person name="Shi P."/>
            <person name="Liu M."/>
            <person name="Fu X."/>
            <person name="Pan Q."/>
            <person name="Wang Y."/>
            <person name="Lv Z."/>
            <person name="Lu X."/>
            <person name="Zhang F."/>
            <person name="Jiang W."/>
            <person name="Ma Y."/>
            <person name="Chen M."/>
            <person name="Hao X."/>
            <person name="Li L."/>
            <person name="Tang Y."/>
            <person name="Lv G."/>
            <person name="Zhou Y."/>
            <person name="Sun X."/>
            <person name="Brodelius P.E."/>
            <person name="Rose J.K.C."/>
            <person name="Tang K."/>
        </authorList>
    </citation>
    <scope>NUCLEOTIDE SEQUENCE [LARGE SCALE GENOMIC DNA]</scope>
    <source>
        <strain evidence="10">cv. Huhao1</strain>
        <tissue evidence="9">Leaf</tissue>
    </source>
</reference>
<keyword evidence="1" id="KW-0808">Transferase</keyword>